<dbReference type="InterPro" id="IPR010158">
    <property type="entry name" value="Amidase_Cbmase"/>
</dbReference>
<dbReference type="GO" id="GO:0050538">
    <property type="term" value="F:N-carbamoyl-L-amino-acid hydrolase activity"/>
    <property type="evidence" value="ECO:0007669"/>
    <property type="project" value="UniProtKB-EC"/>
</dbReference>
<dbReference type="NCBIfam" id="TIGR01879">
    <property type="entry name" value="hydantase"/>
    <property type="match status" value="1"/>
</dbReference>
<dbReference type="OrthoDB" id="9808195at2"/>
<evidence type="ECO:0000256" key="1">
    <source>
        <dbReference type="ARBA" id="ARBA00001936"/>
    </source>
</evidence>
<keyword evidence="4 7" id="KW-0479">Metal-binding</keyword>
<evidence type="ECO:0000313" key="8">
    <source>
        <dbReference type="EMBL" id="ABG03199.1"/>
    </source>
</evidence>
<dbReference type="PhylomeDB" id="Q1AZH9"/>
<protein>
    <submittedName>
        <fullName evidence="8">Amidase, hydantoinase/carbamoylase</fullName>
        <ecNumber evidence="8">3.5.1.87</ecNumber>
    </submittedName>
</protein>
<dbReference type="InterPro" id="IPR036264">
    <property type="entry name" value="Bact_exopeptidase_dim_dom"/>
</dbReference>
<comment type="cofactor">
    <cofactor evidence="7">
        <name>Zn(2+)</name>
        <dbReference type="ChEBI" id="CHEBI:29105"/>
    </cofactor>
    <text evidence="7">Binds 2 Zn(2+) ions per subunit.</text>
</comment>
<sequence length="417" mass="45771">MRQTHGAVDPRRVIAELRELHRLTGGPEGAQRVAWTRTWREAREWLEGKLEEIEGVTEIETDEAGNLWATAPGDSERAVLLGGHIDSVPNGGWLDGCLNTLAAVEVLRALAPRRRPVTLRLVDWADEEGARFGRSLLGSSACSGSLDPEEVRGLRDRDGVALPDALKENGVELDRMKESHRQLESAAAYLELHIEQGPVLERLGLPLGVVLGTFGVERHAVRFAGQHAHSGSTPMDARRDAFIAAARAAVEFRDDARRRDDVRATTGFVNVSPGIVTAFNGFCEMSLDQRALDAGVLADMLAKAKEASERVAAEEGVSVGWERLWQIEPRPFHPELIELADEAVREVAGSSHRLPSGPLHDAAEMAPLMPTVMLFVKSLRGLSHTKEEDTPEEDIELSVRALYRLAEKTLGWAEQRG</sequence>
<feature type="binding site" evidence="7">
    <location>
        <position position="84"/>
    </location>
    <ligand>
        <name>Zn(2+)</name>
        <dbReference type="ChEBI" id="CHEBI:29105"/>
        <label>1</label>
    </ligand>
</feature>
<dbReference type="STRING" id="266117.Rxyl_0221"/>
<feature type="binding site" evidence="7">
    <location>
        <position position="384"/>
    </location>
    <ligand>
        <name>Zn(2+)</name>
        <dbReference type="ChEBI" id="CHEBI:29105"/>
        <label>2</label>
    </ligand>
</feature>
<keyword evidence="5 8" id="KW-0378">Hydrolase</keyword>
<dbReference type="KEGG" id="rxy:Rxyl_0221"/>
<evidence type="ECO:0000256" key="7">
    <source>
        <dbReference type="PIRSR" id="PIRSR001235-1"/>
    </source>
</evidence>
<dbReference type="PANTHER" id="PTHR32494:SF19">
    <property type="entry name" value="ALLANTOATE DEIMINASE-RELATED"/>
    <property type="match status" value="1"/>
</dbReference>
<dbReference type="EMBL" id="CP000386">
    <property type="protein sequence ID" value="ABG03199.1"/>
    <property type="molecule type" value="Genomic_DNA"/>
</dbReference>
<keyword evidence="9" id="KW-1185">Reference proteome</keyword>
<evidence type="ECO:0000256" key="6">
    <source>
        <dbReference type="ARBA" id="ARBA00023211"/>
    </source>
</evidence>
<dbReference type="Pfam" id="PF01546">
    <property type="entry name" value="Peptidase_M20"/>
    <property type="match status" value="1"/>
</dbReference>
<comment type="cofactor">
    <cofactor evidence="1">
        <name>Mn(2+)</name>
        <dbReference type="ChEBI" id="CHEBI:29035"/>
    </cofactor>
</comment>
<name>Q1AZH9_RUBXD</name>
<organism evidence="8 9">
    <name type="scientific">Rubrobacter xylanophilus (strain DSM 9941 / JCM 11954 / NBRC 16129 / PRD-1)</name>
    <dbReference type="NCBI Taxonomy" id="266117"/>
    <lineage>
        <taxon>Bacteria</taxon>
        <taxon>Bacillati</taxon>
        <taxon>Actinomycetota</taxon>
        <taxon>Rubrobacteria</taxon>
        <taxon>Rubrobacterales</taxon>
        <taxon>Rubrobacteraceae</taxon>
        <taxon>Rubrobacter</taxon>
    </lineage>
</organism>
<dbReference type="Gene3D" id="3.30.70.360">
    <property type="match status" value="1"/>
</dbReference>
<dbReference type="AlphaFoldDB" id="Q1AZH9"/>
<dbReference type="Proteomes" id="UP000006637">
    <property type="component" value="Chromosome"/>
</dbReference>
<dbReference type="GO" id="GO:0016813">
    <property type="term" value="F:hydrolase activity, acting on carbon-nitrogen (but not peptide) bonds, in linear amidines"/>
    <property type="evidence" value="ECO:0007669"/>
    <property type="project" value="InterPro"/>
</dbReference>
<feature type="binding site" evidence="7">
    <location>
        <position position="128"/>
    </location>
    <ligand>
        <name>Zn(2+)</name>
        <dbReference type="ChEBI" id="CHEBI:29105"/>
        <label>2</label>
    </ligand>
</feature>
<dbReference type="eggNOG" id="COG0624">
    <property type="taxonomic scope" value="Bacteria"/>
</dbReference>
<reference evidence="8 9" key="1">
    <citation type="submission" date="2006-06" db="EMBL/GenBank/DDBJ databases">
        <title>Complete sequence of Rubrobacter xylanophilus DSM 9941.</title>
        <authorList>
            <consortium name="US DOE Joint Genome Institute"/>
            <person name="Copeland A."/>
            <person name="Lucas S."/>
            <person name="Lapidus A."/>
            <person name="Barry K."/>
            <person name="Detter J.C."/>
            <person name="Glavina del Rio T."/>
            <person name="Hammon N."/>
            <person name="Israni S."/>
            <person name="Dalin E."/>
            <person name="Tice H."/>
            <person name="Pitluck S."/>
            <person name="Munk A.C."/>
            <person name="Brettin T."/>
            <person name="Bruce D."/>
            <person name="Han C."/>
            <person name="Tapia R."/>
            <person name="Gilna P."/>
            <person name="Schmutz J."/>
            <person name="Larimer F."/>
            <person name="Land M."/>
            <person name="Hauser L."/>
            <person name="Kyrpides N."/>
            <person name="Lykidis A."/>
            <person name="da Costa M.S."/>
            <person name="Rainey F.A."/>
            <person name="Empadinhas N."/>
            <person name="Jolivet E."/>
            <person name="Battista J.R."/>
            <person name="Richardson P."/>
        </authorList>
    </citation>
    <scope>NUCLEOTIDE SEQUENCE [LARGE SCALE GENOMIC DNA]</scope>
    <source>
        <strain evidence="9">DSM 9941 / NBRC 16129 / PRD-1</strain>
    </source>
</reference>
<dbReference type="PANTHER" id="PTHR32494">
    <property type="entry name" value="ALLANTOATE DEIMINASE-RELATED"/>
    <property type="match status" value="1"/>
</dbReference>
<evidence type="ECO:0000256" key="2">
    <source>
        <dbReference type="ARBA" id="ARBA00006153"/>
    </source>
</evidence>
<dbReference type="RefSeq" id="WP_011563217.1">
    <property type="nucleotide sequence ID" value="NC_008148.1"/>
</dbReference>
<feature type="binding site" evidence="7">
    <location>
        <position position="95"/>
    </location>
    <ligand>
        <name>Zn(2+)</name>
        <dbReference type="ChEBI" id="CHEBI:29105"/>
        <label>2</label>
    </ligand>
</feature>
<dbReference type="GO" id="GO:0046872">
    <property type="term" value="F:metal ion binding"/>
    <property type="evidence" value="ECO:0007669"/>
    <property type="project" value="UniProtKB-KW"/>
</dbReference>
<evidence type="ECO:0000313" key="9">
    <source>
        <dbReference type="Proteomes" id="UP000006637"/>
    </source>
</evidence>
<keyword evidence="6" id="KW-0464">Manganese</keyword>
<comment type="similarity">
    <text evidence="2">Belongs to the peptidase M20 family.</text>
</comment>
<dbReference type="SUPFAM" id="SSF55031">
    <property type="entry name" value="Bacterial exopeptidase dimerisation domain"/>
    <property type="match status" value="1"/>
</dbReference>
<proteinExistence type="inferred from homology"/>
<gene>
    <name evidence="8" type="ordered locus">Rxyl_0221</name>
</gene>
<feature type="binding site" evidence="7">
    <location>
        <position position="95"/>
    </location>
    <ligand>
        <name>Zn(2+)</name>
        <dbReference type="ChEBI" id="CHEBI:29105"/>
        <label>1</label>
    </ligand>
</feature>
<dbReference type="Gene3D" id="3.40.630.10">
    <property type="entry name" value="Zn peptidases"/>
    <property type="match status" value="1"/>
</dbReference>
<evidence type="ECO:0000256" key="4">
    <source>
        <dbReference type="ARBA" id="ARBA00022723"/>
    </source>
</evidence>
<dbReference type="EC" id="3.5.1.87" evidence="8"/>
<evidence type="ECO:0000256" key="3">
    <source>
        <dbReference type="ARBA" id="ARBA00011738"/>
    </source>
</evidence>
<comment type="subunit">
    <text evidence="3">Homodimer.</text>
</comment>
<accession>Q1AZH9</accession>
<evidence type="ECO:0000256" key="5">
    <source>
        <dbReference type="ARBA" id="ARBA00022801"/>
    </source>
</evidence>
<dbReference type="InterPro" id="IPR002933">
    <property type="entry name" value="Peptidase_M20"/>
</dbReference>
<dbReference type="HOGENOM" id="CLU_024588_6_1_11"/>
<dbReference type="PIRSF" id="PIRSF001235">
    <property type="entry name" value="Amidase_carbamoylase"/>
    <property type="match status" value="1"/>
</dbReference>
<dbReference type="SUPFAM" id="SSF53187">
    <property type="entry name" value="Zn-dependent exopeptidases"/>
    <property type="match status" value="1"/>
</dbReference>
<keyword evidence="7" id="KW-0862">Zinc</keyword>
<feature type="binding site" evidence="7">
    <location>
        <position position="193"/>
    </location>
    <ligand>
        <name>Zn(2+)</name>
        <dbReference type="ChEBI" id="CHEBI:29105"/>
        <label>1</label>
    </ligand>
</feature>